<dbReference type="AlphaFoldDB" id="G7JJ52"/>
<name>G7JJ52_MEDTR</name>
<keyword evidence="3" id="KW-1185">Reference proteome</keyword>
<dbReference type="PaxDb" id="3880-AES91802"/>
<dbReference type="EnsemblPlants" id="AES91802">
    <property type="protein sequence ID" value="AES91802"/>
    <property type="gene ID" value="MTR_4g119090"/>
</dbReference>
<organism evidence="1 3">
    <name type="scientific">Medicago truncatula</name>
    <name type="common">Barrel medic</name>
    <name type="synonym">Medicago tribuloides</name>
    <dbReference type="NCBI Taxonomy" id="3880"/>
    <lineage>
        <taxon>Eukaryota</taxon>
        <taxon>Viridiplantae</taxon>
        <taxon>Streptophyta</taxon>
        <taxon>Embryophyta</taxon>
        <taxon>Tracheophyta</taxon>
        <taxon>Spermatophyta</taxon>
        <taxon>Magnoliopsida</taxon>
        <taxon>eudicotyledons</taxon>
        <taxon>Gunneridae</taxon>
        <taxon>Pentapetalae</taxon>
        <taxon>rosids</taxon>
        <taxon>fabids</taxon>
        <taxon>Fabales</taxon>
        <taxon>Fabaceae</taxon>
        <taxon>Papilionoideae</taxon>
        <taxon>50 kb inversion clade</taxon>
        <taxon>NPAAA clade</taxon>
        <taxon>Hologalegina</taxon>
        <taxon>IRL clade</taxon>
        <taxon>Trifolieae</taxon>
        <taxon>Medicago</taxon>
    </lineage>
</organism>
<dbReference type="HOGENOM" id="CLU_2945193_0_0_1"/>
<reference evidence="1 3" key="2">
    <citation type="journal article" date="2014" name="BMC Genomics">
        <title>An improved genome release (version Mt4.0) for the model legume Medicago truncatula.</title>
        <authorList>
            <person name="Tang H."/>
            <person name="Krishnakumar V."/>
            <person name="Bidwell S."/>
            <person name="Rosen B."/>
            <person name="Chan A."/>
            <person name="Zhou S."/>
            <person name="Gentzbittel L."/>
            <person name="Childs K.L."/>
            <person name="Yandell M."/>
            <person name="Gundlach H."/>
            <person name="Mayer K.F."/>
            <person name="Schwartz D.C."/>
            <person name="Town C.D."/>
        </authorList>
    </citation>
    <scope>GENOME REANNOTATION</scope>
    <source>
        <strain evidence="2 3">cv. Jemalong A17</strain>
    </source>
</reference>
<accession>G7JJ52</accession>
<sequence>MKKIGRKKKLCGCWDSSPGLHGHNVEFLPLNYSHLMVNQFNIYIFKPITRTAFKHEGRKS</sequence>
<dbReference type="EMBL" id="CM001220">
    <property type="protein sequence ID" value="AES91802.1"/>
    <property type="molecule type" value="Genomic_DNA"/>
</dbReference>
<gene>
    <name evidence="1" type="ordered locus">MTR_4g119090</name>
</gene>
<proteinExistence type="predicted"/>
<dbReference type="Proteomes" id="UP000002051">
    <property type="component" value="Chromosome 4"/>
</dbReference>
<reference evidence="1 3" key="1">
    <citation type="journal article" date="2011" name="Nature">
        <title>The Medicago genome provides insight into the evolution of rhizobial symbioses.</title>
        <authorList>
            <person name="Young N.D."/>
            <person name="Debelle F."/>
            <person name="Oldroyd G.E."/>
            <person name="Geurts R."/>
            <person name="Cannon S.B."/>
            <person name="Udvardi M.K."/>
            <person name="Benedito V.A."/>
            <person name="Mayer K.F."/>
            <person name="Gouzy J."/>
            <person name="Schoof H."/>
            <person name="Van de Peer Y."/>
            <person name="Proost S."/>
            <person name="Cook D.R."/>
            <person name="Meyers B.C."/>
            <person name="Spannagl M."/>
            <person name="Cheung F."/>
            <person name="De Mita S."/>
            <person name="Krishnakumar V."/>
            <person name="Gundlach H."/>
            <person name="Zhou S."/>
            <person name="Mudge J."/>
            <person name="Bharti A.K."/>
            <person name="Murray J.D."/>
            <person name="Naoumkina M.A."/>
            <person name="Rosen B."/>
            <person name="Silverstein K.A."/>
            <person name="Tang H."/>
            <person name="Rombauts S."/>
            <person name="Zhao P.X."/>
            <person name="Zhou P."/>
            <person name="Barbe V."/>
            <person name="Bardou P."/>
            <person name="Bechner M."/>
            <person name="Bellec A."/>
            <person name="Berger A."/>
            <person name="Berges H."/>
            <person name="Bidwell S."/>
            <person name="Bisseling T."/>
            <person name="Choisne N."/>
            <person name="Couloux A."/>
            <person name="Denny R."/>
            <person name="Deshpande S."/>
            <person name="Dai X."/>
            <person name="Doyle J.J."/>
            <person name="Dudez A.M."/>
            <person name="Farmer A.D."/>
            <person name="Fouteau S."/>
            <person name="Franken C."/>
            <person name="Gibelin C."/>
            <person name="Gish J."/>
            <person name="Goldstein S."/>
            <person name="Gonzalez A.J."/>
            <person name="Green P.J."/>
            <person name="Hallab A."/>
            <person name="Hartog M."/>
            <person name="Hua A."/>
            <person name="Humphray S.J."/>
            <person name="Jeong D.H."/>
            <person name="Jing Y."/>
            <person name="Jocker A."/>
            <person name="Kenton S.M."/>
            <person name="Kim D.J."/>
            <person name="Klee K."/>
            <person name="Lai H."/>
            <person name="Lang C."/>
            <person name="Lin S."/>
            <person name="Macmil S.L."/>
            <person name="Magdelenat G."/>
            <person name="Matthews L."/>
            <person name="McCorrison J."/>
            <person name="Monaghan E.L."/>
            <person name="Mun J.H."/>
            <person name="Najar F.Z."/>
            <person name="Nicholson C."/>
            <person name="Noirot C."/>
            <person name="O'Bleness M."/>
            <person name="Paule C.R."/>
            <person name="Poulain J."/>
            <person name="Prion F."/>
            <person name="Qin B."/>
            <person name="Qu C."/>
            <person name="Retzel E.F."/>
            <person name="Riddle C."/>
            <person name="Sallet E."/>
            <person name="Samain S."/>
            <person name="Samson N."/>
            <person name="Sanders I."/>
            <person name="Saurat O."/>
            <person name="Scarpelli C."/>
            <person name="Schiex T."/>
            <person name="Segurens B."/>
            <person name="Severin A.J."/>
            <person name="Sherrier D.J."/>
            <person name="Shi R."/>
            <person name="Sims S."/>
            <person name="Singer S.R."/>
            <person name="Sinharoy S."/>
            <person name="Sterck L."/>
            <person name="Viollet A."/>
            <person name="Wang B.B."/>
            <person name="Wang K."/>
            <person name="Wang M."/>
            <person name="Wang X."/>
            <person name="Warfsmann J."/>
            <person name="Weissenbach J."/>
            <person name="White D.D."/>
            <person name="White J.D."/>
            <person name="Wiley G.B."/>
            <person name="Wincker P."/>
            <person name="Xing Y."/>
            <person name="Yang L."/>
            <person name="Yao Z."/>
            <person name="Ying F."/>
            <person name="Zhai J."/>
            <person name="Zhou L."/>
            <person name="Zuber A."/>
            <person name="Denarie J."/>
            <person name="Dixon R.A."/>
            <person name="May G.D."/>
            <person name="Schwartz D.C."/>
            <person name="Rogers J."/>
            <person name="Quetier F."/>
            <person name="Town C.D."/>
            <person name="Roe B.A."/>
        </authorList>
    </citation>
    <scope>NUCLEOTIDE SEQUENCE [LARGE SCALE GENOMIC DNA]</scope>
    <source>
        <strain evidence="1">A17</strain>
        <strain evidence="2 3">cv. Jemalong A17</strain>
    </source>
</reference>
<dbReference type="eggNOG" id="ENOG502SYUA">
    <property type="taxonomic scope" value="Eukaryota"/>
</dbReference>
<evidence type="ECO:0000313" key="2">
    <source>
        <dbReference type="EnsemblPlants" id="AES91802"/>
    </source>
</evidence>
<evidence type="ECO:0000313" key="3">
    <source>
        <dbReference type="Proteomes" id="UP000002051"/>
    </source>
</evidence>
<evidence type="ECO:0000313" key="1">
    <source>
        <dbReference type="EMBL" id="AES91802.1"/>
    </source>
</evidence>
<protein>
    <submittedName>
        <fullName evidence="1 2">Uncharacterized protein</fullName>
    </submittedName>
</protein>
<reference evidence="2" key="3">
    <citation type="submission" date="2015-04" db="UniProtKB">
        <authorList>
            <consortium name="EnsemblPlants"/>
        </authorList>
    </citation>
    <scope>IDENTIFICATION</scope>
    <source>
        <strain evidence="2">cv. Jemalong A17</strain>
    </source>
</reference>